<dbReference type="InterPro" id="IPR035906">
    <property type="entry name" value="MetI-like_sf"/>
</dbReference>
<protein>
    <submittedName>
        <fullName evidence="9">ABC transporter permease</fullName>
    </submittedName>
</protein>
<dbReference type="PANTHER" id="PTHR43163">
    <property type="entry name" value="DIPEPTIDE TRANSPORT SYSTEM PERMEASE PROTEIN DPPB-RELATED"/>
    <property type="match status" value="1"/>
</dbReference>
<sequence>MYRYVIKRLLLLIPILLGVIFIILFIMSFTPGDPASLLLGQDAPEEAIVQLNTEFGYYDPLPVKYVKYIFNALHGDFGLSYRTQKPVFGEIIKRFPVTLELAFCSVILTALMGIPLGIISAVKKYKPIDMICTSCAMVFASLPRFWLGLLLILFFSVKLKLFPSNGVGSWRHFVLPVFTLAAPTAANILRLTRSTMLETIRQDYVRTARAKGASERRIIFKHELKNALLPVITALGVEFGMLLGGAILIETVFSMSGISTLMITSIRMKDTPQVTASIIFFAVLVCITMLIVDMIYAFIDPRIRSKYIK</sequence>
<dbReference type="InterPro" id="IPR000515">
    <property type="entry name" value="MetI-like"/>
</dbReference>
<dbReference type="EMBL" id="JAJEKE010000005">
    <property type="protein sequence ID" value="MCQ1529506.1"/>
    <property type="molecule type" value="Genomic_DNA"/>
</dbReference>
<feature type="transmembrane region" description="Helical" evidence="7">
    <location>
        <begin position="169"/>
        <end position="189"/>
    </location>
</feature>
<feature type="transmembrane region" description="Helical" evidence="7">
    <location>
        <begin position="97"/>
        <end position="119"/>
    </location>
</feature>
<organism evidence="9 10">
    <name type="scientific">Lutispora saccharofermentans</name>
    <dbReference type="NCBI Taxonomy" id="3024236"/>
    <lineage>
        <taxon>Bacteria</taxon>
        <taxon>Bacillati</taxon>
        <taxon>Bacillota</taxon>
        <taxon>Clostridia</taxon>
        <taxon>Lutisporales</taxon>
        <taxon>Lutisporaceae</taxon>
        <taxon>Lutispora</taxon>
    </lineage>
</organism>
<keyword evidence="3" id="KW-1003">Cell membrane</keyword>
<feature type="transmembrane region" description="Helical" evidence="7">
    <location>
        <begin position="131"/>
        <end position="157"/>
    </location>
</feature>
<evidence type="ECO:0000259" key="8">
    <source>
        <dbReference type="PROSITE" id="PS50928"/>
    </source>
</evidence>
<accession>A0ABT1NGR5</accession>
<evidence type="ECO:0000256" key="6">
    <source>
        <dbReference type="ARBA" id="ARBA00023136"/>
    </source>
</evidence>
<evidence type="ECO:0000256" key="7">
    <source>
        <dbReference type="RuleBase" id="RU363032"/>
    </source>
</evidence>
<dbReference type="SUPFAM" id="SSF161098">
    <property type="entry name" value="MetI-like"/>
    <property type="match status" value="1"/>
</dbReference>
<dbReference type="Proteomes" id="UP001651880">
    <property type="component" value="Unassembled WGS sequence"/>
</dbReference>
<keyword evidence="2 7" id="KW-0813">Transport</keyword>
<dbReference type="PROSITE" id="PS50928">
    <property type="entry name" value="ABC_TM1"/>
    <property type="match status" value="1"/>
</dbReference>
<evidence type="ECO:0000313" key="9">
    <source>
        <dbReference type="EMBL" id="MCQ1529506.1"/>
    </source>
</evidence>
<feature type="transmembrane region" description="Helical" evidence="7">
    <location>
        <begin position="9"/>
        <end position="29"/>
    </location>
</feature>
<dbReference type="Pfam" id="PF19300">
    <property type="entry name" value="BPD_transp_1_N"/>
    <property type="match status" value="1"/>
</dbReference>
<dbReference type="PANTHER" id="PTHR43163:SF6">
    <property type="entry name" value="DIPEPTIDE TRANSPORT SYSTEM PERMEASE PROTEIN DPPB-RELATED"/>
    <property type="match status" value="1"/>
</dbReference>
<feature type="transmembrane region" description="Helical" evidence="7">
    <location>
        <begin position="227"/>
        <end position="249"/>
    </location>
</feature>
<proteinExistence type="inferred from homology"/>
<keyword evidence="4 7" id="KW-0812">Transmembrane</keyword>
<evidence type="ECO:0000256" key="3">
    <source>
        <dbReference type="ARBA" id="ARBA00022475"/>
    </source>
</evidence>
<dbReference type="InterPro" id="IPR045621">
    <property type="entry name" value="BPD_transp_1_N"/>
</dbReference>
<dbReference type="CDD" id="cd06261">
    <property type="entry name" value="TM_PBP2"/>
    <property type="match status" value="1"/>
</dbReference>
<comment type="similarity">
    <text evidence="7">Belongs to the binding-protein-dependent transport system permease family.</text>
</comment>
<keyword evidence="6 7" id="KW-0472">Membrane</keyword>
<keyword evidence="5 7" id="KW-1133">Transmembrane helix</keyword>
<evidence type="ECO:0000313" key="10">
    <source>
        <dbReference type="Proteomes" id="UP001651880"/>
    </source>
</evidence>
<reference evidence="9 10" key="1">
    <citation type="submission" date="2021-10" db="EMBL/GenBank/DDBJ databases">
        <title>Lutispora strain m25 sp. nov., a thermophilic, non-spore-forming bacterium isolated from a lab-scale methanogenic bioreactor digesting anaerobic sludge.</title>
        <authorList>
            <person name="El Houari A."/>
            <person name="Mcdonald J."/>
        </authorList>
    </citation>
    <scope>NUCLEOTIDE SEQUENCE [LARGE SCALE GENOMIC DNA]</scope>
    <source>
        <strain evidence="10">m25</strain>
    </source>
</reference>
<evidence type="ECO:0000256" key="2">
    <source>
        <dbReference type="ARBA" id="ARBA00022448"/>
    </source>
</evidence>
<feature type="domain" description="ABC transmembrane type-1" evidence="8">
    <location>
        <begin position="95"/>
        <end position="296"/>
    </location>
</feature>
<evidence type="ECO:0000256" key="1">
    <source>
        <dbReference type="ARBA" id="ARBA00004651"/>
    </source>
</evidence>
<comment type="subcellular location">
    <subcellularLocation>
        <location evidence="1 7">Cell membrane</location>
        <topology evidence="1 7">Multi-pass membrane protein</topology>
    </subcellularLocation>
</comment>
<dbReference type="Pfam" id="PF00528">
    <property type="entry name" value="BPD_transp_1"/>
    <property type="match status" value="1"/>
</dbReference>
<feature type="transmembrane region" description="Helical" evidence="7">
    <location>
        <begin position="278"/>
        <end position="299"/>
    </location>
</feature>
<name>A0ABT1NGR5_9FIRM</name>
<gene>
    <name evidence="9" type="ORF">LJD61_08060</name>
</gene>
<dbReference type="RefSeq" id="WP_255227022.1">
    <property type="nucleotide sequence ID" value="NZ_JAJEKE010000005.1"/>
</dbReference>
<comment type="caution">
    <text evidence="9">The sequence shown here is derived from an EMBL/GenBank/DDBJ whole genome shotgun (WGS) entry which is preliminary data.</text>
</comment>
<evidence type="ECO:0000256" key="4">
    <source>
        <dbReference type="ARBA" id="ARBA00022692"/>
    </source>
</evidence>
<evidence type="ECO:0000256" key="5">
    <source>
        <dbReference type="ARBA" id="ARBA00022989"/>
    </source>
</evidence>
<keyword evidence="10" id="KW-1185">Reference proteome</keyword>
<dbReference type="Gene3D" id="1.10.3720.10">
    <property type="entry name" value="MetI-like"/>
    <property type="match status" value="1"/>
</dbReference>